<dbReference type="GO" id="GO:0004849">
    <property type="term" value="F:uridine kinase activity"/>
    <property type="evidence" value="ECO:0007669"/>
    <property type="project" value="UniProtKB-EC"/>
</dbReference>
<dbReference type="InterPro" id="IPR018163">
    <property type="entry name" value="Thr/Ala-tRNA-synth_IIc_edit"/>
</dbReference>
<dbReference type="RefSeq" id="WP_236782364.1">
    <property type="nucleotide sequence ID" value="NZ_CP014223.1"/>
</dbReference>
<dbReference type="SUPFAM" id="SSF55186">
    <property type="entry name" value="ThrRS/AlaRS common domain"/>
    <property type="match status" value="1"/>
</dbReference>
<dbReference type="AlphaFoldDB" id="A0A0X8VAZ2"/>
<evidence type="ECO:0000313" key="2">
    <source>
        <dbReference type="EMBL" id="AMJ39764.1"/>
    </source>
</evidence>
<organism evidence="3 5">
    <name type="scientific">Anaerotignum propionicum DSM 1682</name>
    <dbReference type="NCBI Taxonomy" id="991789"/>
    <lineage>
        <taxon>Bacteria</taxon>
        <taxon>Bacillati</taxon>
        <taxon>Bacillota</taxon>
        <taxon>Clostridia</taxon>
        <taxon>Lachnospirales</taxon>
        <taxon>Anaerotignaceae</taxon>
        <taxon>Anaerotignum</taxon>
    </lineage>
</organism>
<sequence length="553" mass="63157">MEQLQINVMGKSTMVEEGITYGALAKDFQDFCIGNIMVAKQGNRLRELRSAIHESEPISFFDISDEEGKRIYHRGVSFLLAKAVWDLYGKDAALIIEHSLRGNLYCEIVSENLTIDNVLLKRLKEKMDEYVKANLPIVKHTFGKHKAIGIMKEQCMQDKVELLRFRRASNVNLYEMDGFYDYFYGYMPFSTGVLGVFELILHESGFMICMPSTLNPDCIPPFVNPEKISAVFMEQMKWCKLMGVANVADLNNILVRGEFGELIRINEALHEKKIAQIADQIFHRIDQVKMVLIAGPSSSGKTSFANRLCIQLRALGVRPHKISLDDYFVNRDFTPVDEQGNKDFESIYALDLKQLNEDLKNIIVGDRVEMPSFNFLTGMREYKGNYIQLDQDEILVIEGIHGLNDMLTSEIPKENKFKIFINAITQLNIDDHNRISTSDSRLIRRMVRDNQFRGRDAAATIESWNMVKKGEEENIFPYQENADAIFNSATIYELSVLKQYAEPLLFAVDASKPEYITAKRLIKFLGYFLAAPGLEIPNNSLIKEFVGGSCFKV</sequence>
<dbReference type="EC" id="2.7.1.48" evidence="2"/>
<dbReference type="EMBL" id="FQUA01000001">
    <property type="protein sequence ID" value="SHE28886.1"/>
    <property type="molecule type" value="Genomic_DNA"/>
</dbReference>
<evidence type="ECO:0000313" key="3">
    <source>
        <dbReference type="EMBL" id="SHE28886.1"/>
    </source>
</evidence>
<evidence type="ECO:0000259" key="1">
    <source>
        <dbReference type="Pfam" id="PF00485"/>
    </source>
</evidence>
<dbReference type="KEGG" id="cpro:CPRO_01400"/>
<dbReference type="PANTHER" id="PTHR10285">
    <property type="entry name" value="URIDINE KINASE"/>
    <property type="match status" value="1"/>
</dbReference>
<reference evidence="2 4" key="1">
    <citation type="journal article" date="2016" name="Genome Announc.">
        <title>Complete Genome Sequence of the Amino Acid-Fermenting Clostridium propionicum X2 (DSM 1682).</title>
        <authorList>
            <person name="Poehlein A."/>
            <person name="Schlien K."/>
            <person name="Chowdhury N.P."/>
            <person name="Gottschalk G."/>
            <person name="Buckel W."/>
            <person name="Daniel R."/>
        </authorList>
    </citation>
    <scope>NUCLEOTIDE SEQUENCE [LARGE SCALE GENOMIC DNA]</scope>
    <source>
        <strain evidence="2 4">X2</strain>
    </source>
</reference>
<dbReference type="InterPro" id="IPR006083">
    <property type="entry name" value="PRK/URK"/>
</dbReference>
<keyword evidence="3" id="KW-0418">Kinase</keyword>
<feature type="domain" description="Phosphoribulokinase/uridine kinase" evidence="1">
    <location>
        <begin position="293"/>
        <end position="489"/>
    </location>
</feature>
<dbReference type="EMBL" id="CP014223">
    <property type="protein sequence ID" value="AMJ39764.1"/>
    <property type="molecule type" value="Genomic_DNA"/>
</dbReference>
<dbReference type="Proteomes" id="UP000184204">
    <property type="component" value="Unassembled WGS sequence"/>
</dbReference>
<dbReference type="InterPro" id="IPR027417">
    <property type="entry name" value="P-loop_NTPase"/>
</dbReference>
<dbReference type="Proteomes" id="UP000068026">
    <property type="component" value="Chromosome"/>
</dbReference>
<reference evidence="4" key="2">
    <citation type="submission" date="2016-01" db="EMBL/GenBank/DDBJ databases">
        <authorList>
            <person name="Poehlein A."/>
            <person name="Schlien K."/>
            <person name="Gottschalk G."/>
            <person name="Buckel W."/>
            <person name="Daniel R."/>
        </authorList>
    </citation>
    <scope>NUCLEOTIDE SEQUENCE [LARGE SCALE GENOMIC DNA]</scope>
    <source>
        <strain evidence="4">X2</strain>
    </source>
</reference>
<accession>A0A0X8VAZ2</accession>
<protein>
    <submittedName>
        <fullName evidence="3">Uridine kinase</fullName>
        <ecNumber evidence="2">2.7.1.48</ecNumber>
    </submittedName>
</protein>
<name>A0A0X8VAZ2_ANAPI</name>
<evidence type="ECO:0000313" key="5">
    <source>
        <dbReference type="Proteomes" id="UP000184204"/>
    </source>
</evidence>
<reference evidence="3" key="4">
    <citation type="submission" date="2016-11" db="EMBL/GenBank/DDBJ databases">
        <authorList>
            <person name="Varghese N."/>
            <person name="Submissions S."/>
        </authorList>
    </citation>
    <scope>NUCLEOTIDE SEQUENCE</scope>
    <source>
        <strain evidence="3">DSM 1682</strain>
    </source>
</reference>
<gene>
    <name evidence="2" type="primary">udk_1</name>
    <name evidence="2" type="ORF">CPRO_01400</name>
    <name evidence="3" type="ORF">SAMN02745151_00214</name>
</gene>
<dbReference type="SUPFAM" id="SSF52540">
    <property type="entry name" value="P-loop containing nucleoside triphosphate hydrolases"/>
    <property type="match status" value="1"/>
</dbReference>
<dbReference type="Gene3D" id="3.40.50.300">
    <property type="entry name" value="P-loop containing nucleotide triphosphate hydrolases"/>
    <property type="match status" value="1"/>
</dbReference>
<dbReference type="Gene3D" id="3.30.980.10">
    <property type="entry name" value="Threonyl-trna Synthetase, Chain A, domain 2"/>
    <property type="match status" value="1"/>
</dbReference>
<evidence type="ECO:0000313" key="4">
    <source>
        <dbReference type="Proteomes" id="UP000068026"/>
    </source>
</evidence>
<keyword evidence="2" id="KW-0808">Transferase</keyword>
<dbReference type="Pfam" id="PF00485">
    <property type="entry name" value="PRK"/>
    <property type="match status" value="1"/>
</dbReference>
<dbReference type="GO" id="GO:0005524">
    <property type="term" value="F:ATP binding"/>
    <property type="evidence" value="ECO:0007669"/>
    <property type="project" value="InterPro"/>
</dbReference>
<dbReference type="CDD" id="cd02028">
    <property type="entry name" value="UMPK_like"/>
    <property type="match status" value="1"/>
</dbReference>
<reference evidence="5" key="3">
    <citation type="submission" date="2016-11" db="EMBL/GenBank/DDBJ databases">
        <authorList>
            <person name="Jaros S."/>
            <person name="Januszkiewicz K."/>
            <person name="Wedrychowicz H."/>
        </authorList>
    </citation>
    <scope>NUCLEOTIDE SEQUENCE [LARGE SCALE GENOMIC DNA]</scope>
    <source>
        <strain evidence="5">DSM 1682</strain>
    </source>
</reference>
<proteinExistence type="predicted"/>
<keyword evidence="4" id="KW-1185">Reference proteome</keyword>